<proteinExistence type="predicted"/>
<keyword evidence="1" id="KW-0472">Membrane</keyword>
<keyword evidence="1" id="KW-0812">Transmembrane</keyword>
<evidence type="ECO:0000313" key="3">
    <source>
        <dbReference type="Proteomes" id="UP000199107"/>
    </source>
</evidence>
<feature type="transmembrane region" description="Helical" evidence="1">
    <location>
        <begin position="66"/>
        <end position="91"/>
    </location>
</feature>
<dbReference type="AlphaFoldDB" id="A0A1G9RSM7"/>
<keyword evidence="3" id="KW-1185">Reference proteome</keyword>
<protein>
    <submittedName>
        <fullName evidence="2">Uncharacterized protein</fullName>
    </submittedName>
</protein>
<evidence type="ECO:0000313" key="2">
    <source>
        <dbReference type="EMBL" id="SDM26221.1"/>
    </source>
</evidence>
<organism evidence="2 3">
    <name type="scientific">Franzmannia pantelleriensis</name>
    <dbReference type="NCBI Taxonomy" id="48727"/>
    <lineage>
        <taxon>Bacteria</taxon>
        <taxon>Pseudomonadati</taxon>
        <taxon>Pseudomonadota</taxon>
        <taxon>Gammaproteobacteria</taxon>
        <taxon>Oceanospirillales</taxon>
        <taxon>Halomonadaceae</taxon>
        <taxon>Franzmannia</taxon>
    </lineage>
</organism>
<name>A0A1G9RSM7_9GAMM</name>
<dbReference type="EMBL" id="FNGH01000011">
    <property type="protein sequence ID" value="SDM26221.1"/>
    <property type="molecule type" value="Genomic_DNA"/>
</dbReference>
<sequence length="92" mass="10088">MGAALASDMADASAAFYDGARSHYDNNGSTALTMPLFRKRRFGSRRSHGATPRLMPMRRHSRFDDWLNRCVDIAVTLALLVGGVALAVHLLL</sequence>
<dbReference type="Proteomes" id="UP000199107">
    <property type="component" value="Unassembled WGS sequence"/>
</dbReference>
<evidence type="ECO:0000256" key="1">
    <source>
        <dbReference type="SAM" id="Phobius"/>
    </source>
</evidence>
<accession>A0A1G9RSM7</accession>
<gene>
    <name evidence="2" type="ORF">SAMN05192555_11122</name>
</gene>
<reference evidence="3" key="1">
    <citation type="submission" date="2016-10" db="EMBL/GenBank/DDBJ databases">
        <authorList>
            <person name="Varghese N."/>
            <person name="Submissions S."/>
        </authorList>
    </citation>
    <scope>NUCLEOTIDE SEQUENCE [LARGE SCALE GENOMIC DNA]</scope>
    <source>
        <strain evidence="3">AAP</strain>
    </source>
</reference>
<dbReference type="STRING" id="48727.SAMN05192555_11122"/>
<keyword evidence="1" id="KW-1133">Transmembrane helix</keyword>